<evidence type="ECO:0000313" key="2">
    <source>
        <dbReference type="Proteomes" id="UP000562682"/>
    </source>
</evidence>
<protein>
    <submittedName>
        <fullName evidence="1">Uncharacterized protein</fullName>
    </submittedName>
</protein>
<keyword evidence="2" id="KW-1185">Reference proteome</keyword>
<evidence type="ECO:0000313" key="1">
    <source>
        <dbReference type="EMBL" id="KAF5662878.1"/>
    </source>
</evidence>
<gene>
    <name evidence="1" type="ORF">FDENT_13260</name>
</gene>
<name>A0A8H5T4B6_9HYPO</name>
<organism evidence="1 2">
    <name type="scientific">Fusarium denticulatum</name>
    <dbReference type="NCBI Taxonomy" id="48507"/>
    <lineage>
        <taxon>Eukaryota</taxon>
        <taxon>Fungi</taxon>
        <taxon>Dikarya</taxon>
        <taxon>Ascomycota</taxon>
        <taxon>Pezizomycotina</taxon>
        <taxon>Sordariomycetes</taxon>
        <taxon>Hypocreomycetidae</taxon>
        <taxon>Hypocreales</taxon>
        <taxon>Nectriaceae</taxon>
        <taxon>Fusarium</taxon>
        <taxon>Fusarium fujikuroi species complex</taxon>
    </lineage>
</organism>
<accession>A0A8H5T4B6</accession>
<sequence length="246" mass="27670">MTVLQRLEVEDLATAILRSVPDVVKTELGSDNFSPIGLLYLPLVDSSFKLWGVHIDIAMRADTDQAIGIYVGSSVAYKNYIGISGRVQYHERQPRRAYDSNPEYKRSRHYQAICQDDVEPNFRLLSLFDATLGNCMATTVAEQVMVLFLGTMPSANPIQKQFACDIRALTPELPNLGNIGLNRVSPLAQSQHWMPTSQKLHIEWRKETKQLNQCFSCGGSGAVYWAFGFYGPDSCDKICLTYRRAH</sequence>
<dbReference type="Proteomes" id="UP000562682">
    <property type="component" value="Unassembled WGS sequence"/>
</dbReference>
<reference evidence="1 2" key="1">
    <citation type="submission" date="2020-05" db="EMBL/GenBank/DDBJ databases">
        <title>Identification and distribution of gene clusters putatively required for synthesis of sphingolipid metabolism inhibitors in phylogenetically diverse species of the filamentous fungus Fusarium.</title>
        <authorList>
            <person name="Kim H.-S."/>
            <person name="Busman M."/>
            <person name="Brown D.W."/>
            <person name="Divon H."/>
            <person name="Uhlig S."/>
            <person name="Proctor R.H."/>
        </authorList>
    </citation>
    <scope>NUCLEOTIDE SEQUENCE [LARGE SCALE GENOMIC DNA]</scope>
    <source>
        <strain evidence="1 2">NRRL 25311</strain>
    </source>
</reference>
<comment type="caution">
    <text evidence="1">The sequence shown here is derived from an EMBL/GenBank/DDBJ whole genome shotgun (WGS) entry which is preliminary data.</text>
</comment>
<proteinExistence type="predicted"/>
<dbReference type="AlphaFoldDB" id="A0A8H5T4B6"/>
<dbReference type="EMBL" id="JAAOAK010000509">
    <property type="protein sequence ID" value="KAF5662878.1"/>
    <property type="molecule type" value="Genomic_DNA"/>
</dbReference>